<dbReference type="PANTHER" id="PTHR46969:SF1">
    <property type="entry name" value="BIFUNCTIONAL PROTEIN HLDE"/>
    <property type="match status" value="1"/>
</dbReference>
<evidence type="ECO:0000256" key="1">
    <source>
        <dbReference type="ARBA" id="ARBA00022679"/>
    </source>
</evidence>
<dbReference type="Proteomes" id="UP000292424">
    <property type="component" value="Chromosome"/>
</dbReference>
<dbReference type="GO" id="GO:0005829">
    <property type="term" value="C:cytosol"/>
    <property type="evidence" value="ECO:0007669"/>
    <property type="project" value="TreeGrafter"/>
</dbReference>
<dbReference type="OrthoDB" id="9802794at2"/>
<dbReference type="EMBL" id="CP044016">
    <property type="protein sequence ID" value="QES87514.1"/>
    <property type="molecule type" value="Genomic_DNA"/>
</dbReference>
<evidence type="ECO:0000313" key="4">
    <source>
        <dbReference type="EMBL" id="QES87514.1"/>
    </source>
</evidence>
<protein>
    <submittedName>
        <fullName evidence="4">Carbohydrate kinase</fullName>
    </submittedName>
</protein>
<dbReference type="GO" id="GO:0033786">
    <property type="term" value="F:heptose-1-phosphate adenylyltransferase activity"/>
    <property type="evidence" value="ECO:0007669"/>
    <property type="project" value="TreeGrafter"/>
</dbReference>
<dbReference type="CDD" id="cd01172">
    <property type="entry name" value="RfaE_like"/>
    <property type="match status" value="1"/>
</dbReference>
<dbReference type="Pfam" id="PF00294">
    <property type="entry name" value="PfkB"/>
    <property type="match status" value="1"/>
</dbReference>
<dbReference type="RefSeq" id="WP_131328391.1">
    <property type="nucleotide sequence ID" value="NZ_CP044016.1"/>
</dbReference>
<dbReference type="InterPro" id="IPR011913">
    <property type="entry name" value="RfaE_dom_I"/>
</dbReference>
<feature type="domain" description="Carbohydrate kinase PfkB" evidence="3">
    <location>
        <begin position="15"/>
        <end position="317"/>
    </location>
</feature>
<dbReference type="GO" id="GO:0033785">
    <property type="term" value="F:heptose 7-phosphate kinase activity"/>
    <property type="evidence" value="ECO:0007669"/>
    <property type="project" value="TreeGrafter"/>
</dbReference>
<keyword evidence="1" id="KW-0808">Transferase</keyword>
<organism evidence="4 5">
    <name type="scientific">Rhizosphaericola mali</name>
    <dbReference type="NCBI Taxonomy" id="2545455"/>
    <lineage>
        <taxon>Bacteria</taxon>
        <taxon>Pseudomonadati</taxon>
        <taxon>Bacteroidota</taxon>
        <taxon>Chitinophagia</taxon>
        <taxon>Chitinophagales</taxon>
        <taxon>Chitinophagaceae</taxon>
        <taxon>Rhizosphaericola</taxon>
    </lineage>
</organism>
<reference evidence="4 5" key="1">
    <citation type="submission" date="2019-09" db="EMBL/GenBank/DDBJ databases">
        <title>Complete genome sequence of Arachidicoccus sp. B3-10 isolated from apple orchard soil.</title>
        <authorList>
            <person name="Kim H.S."/>
            <person name="Han K.-I."/>
            <person name="Suh M.K."/>
            <person name="Lee K.C."/>
            <person name="Eom M.K."/>
            <person name="Kim J.-S."/>
            <person name="Kang S.W."/>
            <person name="Sin Y."/>
            <person name="Lee J.-S."/>
        </authorList>
    </citation>
    <scope>NUCLEOTIDE SEQUENCE [LARGE SCALE GENOMIC DNA]</scope>
    <source>
        <strain evidence="4 5">B3-10</strain>
    </source>
</reference>
<evidence type="ECO:0000259" key="3">
    <source>
        <dbReference type="Pfam" id="PF00294"/>
    </source>
</evidence>
<sequence>MSNFNSLFDEFPKVKIAVIGDVMLDTYWWGKVDRISPEAPVPIASIQKKEFRIGGAGNVALNTEALLAPTTIFSVIGDDEDGVVLTQLLKDKEIHTEYIIKDTQRPTTNKIRIMGRSQQMMRIDYETTEAISAHMEEMLIDSFKIYVEKEKPAIAILEDYNKGVLTPHVIDSIIAICNANNVFITVDPKSKNFFCYKNVHIFKPNLKEVVEALHLSDRSADLDNLKYVHQQLKQKLNHSTSLITLSERGIFFQNEEEAYTQPAFLRNIADVSGAGDTVIAVASVVFALSKDMKLACSMANIAGGLVCEELGTAVISPEKLLNECNLLLKD</sequence>
<evidence type="ECO:0000256" key="2">
    <source>
        <dbReference type="ARBA" id="ARBA00022777"/>
    </source>
</evidence>
<keyword evidence="5" id="KW-1185">Reference proteome</keyword>
<evidence type="ECO:0000313" key="5">
    <source>
        <dbReference type="Proteomes" id="UP000292424"/>
    </source>
</evidence>
<dbReference type="InterPro" id="IPR011611">
    <property type="entry name" value="PfkB_dom"/>
</dbReference>
<dbReference type="GO" id="GO:0016773">
    <property type="term" value="F:phosphotransferase activity, alcohol group as acceptor"/>
    <property type="evidence" value="ECO:0007669"/>
    <property type="project" value="InterPro"/>
</dbReference>
<accession>A0A5P2FVI9</accession>
<dbReference type="InterPro" id="IPR029056">
    <property type="entry name" value="Ribokinase-like"/>
</dbReference>
<gene>
    <name evidence="4" type="ORF">E0W69_002150</name>
</gene>
<dbReference type="SUPFAM" id="SSF53613">
    <property type="entry name" value="Ribokinase-like"/>
    <property type="match status" value="1"/>
</dbReference>
<name>A0A5P2FVI9_9BACT</name>
<dbReference type="KEGG" id="arac:E0W69_002150"/>
<dbReference type="Gene3D" id="3.40.1190.20">
    <property type="match status" value="1"/>
</dbReference>
<keyword evidence="2 4" id="KW-0418">Kinase</keyword>
<proteinExistence type="predicted"/>
<dbReference type="PANTHER" id="PTHR46969">
    <property type="entry name" value="BIFUNCTIONAL PROTEIN HLDE"/>
    <property type="match status" value="1"/>
</dbReference>
<dbReference type="AlphaFoldDB" id="A0A5P2FVI9"/>